<dbReference type="AlphaFoldDB" id="A0A0U5H1Z3"/>
<dbReference type="GO" id="GO:0016757">
    <property type="term" value="F:glycosyltransferase activity"/>
    <property type="evidence" value="ECO:0007669"/>
    <property type="project" value="UniProtKB-KW"/>
</dbReference>
<sequence length="355" mass="39754">MRVAFVSETTAHHVDADDVDRLRLLADLLAARGHDVHVCCAQWWEGHPDTFEHEDLTYHAVTAERGRRWFSPKAAATLRDLDPDVVHATSRTPGHVYGARWGALLAGAPLLVDWYDPHDATDGLRGRAYRYAARKPSTVVTPSRTVKTSARECGASGDDVEVVPTGIDMHGIRSVEPADAGDIVFSRRLDEDANLESLFLALAEFREYGWNCTVVGDGPARAGYERQARDLRIDDRVEFVGEKSVEERVRLFKDAHVYVHTAERTSFGLDLLRALACGCVGIVEYHAESSAHELVETYDRGFRATNDEEITECLVRAGDLERKDVDETFAKYDHDHFLDAYLDAYRRAQEQAGLL</sequence>
<dbReference type="STRING" id="1407499.HHUB_1577"/>
<dbReference type="PANTHER" id="PTHR12526">
    <property type="entry name" value="GLYCOSYLTRANSFERASE"/>
    <property type="match status" value="1"/>
</dbReference>
<evidence type="ECO:0000313" key="4">
    <source>
        <dbReference type="Proteomes" id="UP000066737"/>
    </source>
</evidence>
<feature type="domain" description="Glycosyl transferase family 1" evidence="1">
    <location>
        <begin position="178"/>
        <end position="302"/>
    </location>
</feature>
<protein>
    <submittedName>
        <fullName evidence="3">Probable glycosyltransferase, type 1</fullName>
        <ecNumber evidence="3">2.4.-.-</ecNumber>
    </submittedName>
</protein>
<keyword evidence="3" id="KW-0808">Transferase</keyword>
<dbReference type="PANTHER" id="PTHR12526:SF630">
    <property type="entry name" value="GLYCOSYLTRANSFERASE"/>
    <property type="match status" value="1"/>
</dbReference>
<dbReference type="RefSeq" id="WP_059056008.1">
    <property type="nucleotide sequence ID" value="NZ_CEML01000002.1"/>
</dbReference>
<evidence type="ECO:0000259" key="1">
    <source>
        <dbReference type="Pfam" id="PF00534"/>
    </source>
</evidence>
<dbReference type="Proteomes" id="UP000066737">
    <property type="component" value="Chromosome I"/>
</dbReference>
<organism evidence="3 4">
    <name type="scientific">Halobacterium hubeiense</name>
    <dbReference type="NCBI Taxonomy" id="1407499"/>
    <lineage>
        <taxon>Archaea</taxon>
        <taxon>Methanobacteriati</taxon>
        <taxon>Methanobacteriota</taxon>
        <taxon>Stenosarchaea group</taxon>
        <taxon>Halobacteria</taxon>
        <taxon>Halobacteriales</taxon>
        <taxon>Halobacteriaceae</taxon>
        <taxon>Halobacterium</taxon>
    </lineage>
</organism>
<dbReference type="SUPFAM" id="SSF53756">
    <property type="entry name" value="UDP-Glycosyltransferase/glycogen phosphorylase"/>
    <property type="match status" value="1"/>
</dbReference>
<dbReference type="EMBL" id="LN831302">
    <property type="protein sequence ID" value="CQH49947.1"/>
    <property type="molecule type" value="Genomic_DNA"/>
</dbReference>
<dbReference type="EC" id="2.4.-.-" evidence="3"/>
<dbReference type="Pfam" id="PF13439">
    <property type="entry name" value="Glyco_transf_4"/>
    <property type="match status" value="1"/>
</dbReference>
<dbReference type="InterPro" id="IPR001296">
    <property type="entry name" value="Glyco_trans_1"/>
</dbReference>
<accession>A0A0U5H1Z3</accession>
<feature type="domain" description="Glycosyltransferase subfamily 4-like N-terminal" evidence="2">
    <location>
        <begin position="23"/>
        <end position="169"/>
    </location>
</feature>
<reference evidence="4" key="1">
    <citation type="journal article" date="2016" name="Environ. Microbiol.">
        <title>The complete genome of a viable archaeum isolated from 123-million-year-old rock salt.</title>
        <authorList>
            <person name="Jaakkola S.T."/>
            <person name="Pfeiffer F."/>
            <person name="Ravantti J.J."/>
            <person name="Guo Q."/>
            <person name="Liu Y."/>
            <person name="Chen X."/>
            <person name="Ma H."/>
            <person name="Yang C."/>
            <person name="Oksanen H.M."/>
            <person name="Bamford D.H."/>
        </authorList>
    </citation>
    <scope>NUCLEOTIDE SEQUENCE</scope>
    <source>
        <strain evidence="4">JI20-1</strain>
    </source>
</reference>
<dbReference type="GeneID" id="26658258"/>
<dbReference type="CDD" id="cd03801">
    <property type="entry name" value="GT4_PimA-like"/>
    <property type="match status" value="1"/>
</dbReference>
<evidence type="ECO:0000313" key="3">
    <source>
        <dbReference type="EMBL" id="CQH49947.1"/>
    </source>
</evidence>
<dbReference type="KEGG" id="hhb:Hhub_1577"/>
<keyword evidence="4" id="KW-1185">Reference proteome</keyword>
<dbReference type="Pfam" id="PF00534">
    <property type="entry name" value="Glycos_transf_1"/>
    <property type="match status" value="1"/>
</dbReference>
<dbReference type="InterPro" id="IPR028098">
    <property type="entry name" value="Glyco_trans_4-like_N"/>
</dbReference>
<gene>
    <name evidence="3" type="ORF">HHUB_1577</name>
</gene>
<dbReference type="Gene3D" id="3.40.50.2000">
    <property type="entry name" value="Glycogen Phosphorylase B"/>
    <property type="match status" value="2"/>
</dbReference>
<name>A0A0U5H1Z3_9EURY</name>
<dbReference type="OrthoDB" id="270666at2157"/>
<evidence type="ECO:0000259" key="2">
    <source>
        <dbReference type="Pfam" id="PF13439"/>
    </source>
</evidence>
<proteinExistence type="predicted"/>
<keyword evidence="3" id="KW-0328">Glycosyltransferase</keyword>